<dbReference type="Proteomes" id="UP000237347">
    <property type="component" value="Unassembled WGS sequence"/>
</dbReference>
<dbReference type="Pfam" id="PF00201">
    <property type="entry name" value="UDPGT"/>
    <property type="match status" value="1"/>
</dbReference>
<dbReference type="PANTHER" id="PTHR11926:SF1494">
    <property type="entry name" value="FLAVONOL 3-O-GLUCOSYLTRANSFERASE UGT76E12-RELATED"/>
    <property type="match status" value="1"/>
</dbReference>
<dbReference type="FunFam" id="3.40.50.2000:FF:000040">
    <property type="entry name" value="UDP-glycosyltransferase 76C1"/>
    <property type="match status" value="1"/>
</dbReference>
<dbReference type="AlphaFoldDB" id="A0AAW0LC42"/>
<keyword evidence="6" id="KW-0175">Coiled coil</keyword>
<dbReference type="PROSITE" id="PS01031">
    <property type="entry name" value="SHSP"/>
    <property type="match status" value="1"/>
</dbReference>
<dbReference type="FunFam" id="3.40.50.2000:FF:000120">
    <property type="entry name" value="UDP-glycosyltransferase 76C1"/>
    <property type="match status" value="2"/>
</dbReference>
<dbReference type="InterPro" id="IPR002213">
    <property type="entry name" value="UDP_glucos_trans"/>
</dbReference>
<protein>
    <submittedName>
        <fullName evidence="8">Udp-glucose iridoid glucosyltransferase</fullName>
    </submittedName>
</protein>
<dbReference type="Gene3D" id="2.60.40.790">
    <property type="match status" value="1"/>
</dbReference>
<dbReference type="Pfam" id="PF00011">
    <property type="entry name" value="HSP20"/>
    <property type="match status" value="1"/>
</dbReference>
<evidence type="ECO:0000256" key="4">
    <source>
        <dbReference type="PROSITE-ProRule" id="PRU00285"/>
    </source>
</evidence>
<organism evidence="8 9">
    <name type="scientific">Quercus suber</name>
    <name type="common">Cork oak</name>
    <dbReference type="NCBI Taxonomy" id="58331"/>
    <lineage>
        <taxon>Eukaryota</taxon>
        <taxon>Viridiplantae</taxon>
        <taxon>Streptophyta</taxon>
        <taxon>Embryophyta</taxon>
        <taxon>Tracheophyta</taxon>
        <taxon>Spermatophyta</taxon>
        <taxon>Magnoliopsida</taxon>
        <taxon>eudicotyledons</taxon>
        <taxon>Gunneridae</taxon>
        <taxon>Pentapetalae</taxon>
        <taxon>rosids</taxon>
        <taxon>fabids</taxon>
        <taxon>Fagales</taxon>
        <taxon>Fagaceae</taxon>
        <taxon>Quercus</taxon>
    </lineage>
</organism>
<feature type="domain" description="SHSP" evidence="7">
    <location>
        <begin position="721"/>
        <end position="828"/>
    </location>
</feature>
<reference evidence="8 9" key="1">
    <citation type="journal article" date="2018" name="Sci. Data">
        <title>The draft genome sequence of cork oak.</title>
        <authorList>
            <person name="Ramos A.M."/>
            <person name="Usie A."/>
            <person name="Barbosa P."/>
            <person name="Barros P.M."/>
            <person name="Capote T."/>
            <person name="Chaves I."/>
            <person name="Simoes F."/>
            <person name="Abreu I."/>
            <person name="Carrasquinho I."/>
            <person name="Faro C."/>
            <person name="Guimaraes J.B."/>
            <person name="Mendonca D."/>
            <person name="Nobrega F."/>
            <person name="Rodrigues L."/>
            <person name="Saibo N.J.M."/>
            <person name="Varela M.C."/>
            <person name="Egas C."/>
            <person name="Matos J."/>
            <person name="Miguel C.M."/>
            <person name="Oliveira M.M."/>
            <person name="Ricardo C.P."/>
            <person name="Goncalves S."/>
        </authorList>
    </citation>
    <scope>NUCLEOTIDE SEQUENCE [LARGE SCALE GENOMIC DNA]</scope>
    <source>
        <strain evidence="9">cv. HL8</strain>
    </source>
</reference>
<dbReference type="Gene3D" id="3.40.50.2000">
    <property type="entry name" value="Glycogen Phosphorylase B"/>
    <property type="match status" value="4"/>
</dbReference>
<dbReference type="EMBL" id="PKMF04000117">
    <property type="protein sequence ID" value="KAK7849140.1"/>
    <property type="molecule type" value="Genomic_DNA"/>
</dbReference>
<dbReference type="CDD" id="cd03784">
    <property type="entry name" value="GT1_Gtf-like"/>
    <property type="match status" value="2"/>
</dbReference>
<evidence type="ECO:0000313" key="8">
    <source>
        <dbReference type="EMBL" id="KAK7849140.1"/>
    </source>
</evidence>
<evidence type="ECO:0000256" key="6">
    <source>
        <dbReference type="SAM" id="Coils"/>
    </source>
</evidence>
<evidence type="ECO:0000256" key="5">
    <source>
        <dbReference type="RuleBase" id="RU003616"/>
    </source>
</evidence>
<dbReference type="PANTHER" id="PTHR11926">
    <property type="entry name" value="GLUCOSYL/GLUCURONOSYL TRANSFERASES"/>
    <property type="match status" value="1"/>
</dbReference>
<comment type="similarity">
    <text evidence="4 5">Belongs to the small heat shock protein (HSP20) family.</text>
</comment>
<accession>A0AAW0LC42</accession>
<feature type="coiled-coil region" evidence="6">
    <location>
        <begin position="362"/>
        <end position="393"/>
    </location>
</feature>
<evidence type="ECO:0000313" key="9">
    <source>
        <dbReference type="Proteomes" id="UP000237347"/>
    </source>
</evidence>
<dbReference type="GO" id="GO:0080043">
    <property type="term" value="F:quercetin 3-O-glucosyltransferase activity"/>
    <property type="evidence" value="ECO:0007669"/>
    <property type="project" value="TreeGrafter"/>
</dbReference>
<keyword evidence="3" id="KW-0808">Transferase</keyword>
<dbReference type="InterPro" id="IPR035595">
    <property type="entry name" value="UDP_glycos_trans_CS"/>
</dbReference>
<comment type="caution">
    <text evidence="8">The sequence shown here is derived from an EMBL/GenBank/DDBJ whole genome shotgun (WGS) entry which is preliminary data.</text>
</comment>
<dbReference type="GO" id="GO:0080044">
    <property type="term" value="F:quercetin 7-O-glucosyltransferase activity"/>
    <property type="evidence" value="ECO:0007669"/>
    <property type="project" value="TreeGrafter"/>
</dbReference>
<dbReference type="SUPFAM" id="SSF49764">
    <property type="entry name" value="HSP20-like chaperones"/>
    <property type="match status" value="1"/>
</dbReference>
<keyword evidence="9" id="KW-1185">Reference proteome</keyword>
<evidence type="ECO:0000256" key="3">
    <source>
        <dbReference type="ARBA" id="ARBA00022679"/>
    </source>
</evidence>
<name>A0AAW0LC42_QUESU</name>
<keyword evidence="2" id="KW-0328">Glycosyltransferase</keyword>
<dbReference type="SUPFAM" id="SSF53756">
    <property type="entry name" value="UDP-Glycosyltransferase/glycogen phosphorylase"/>
    <property type="match status" value="2"/>
</dbReference>
<evidence type="ECO:0000256" key="2">
    <source>
        <dbReference type="ARBA" id="ARBA00022676"/>
    </source>
</evidence>
<gene>
    <name evidence="8" type="primary">UGT76A2_6</name>
    <name evidence="8" type="ORF">CFP56_003404</name>
</gene>
<comment type="similarity">
    <text evidence="1">Belongs to the UDP-glycosyltransferase family.</text>
</comment>
<sequence length="828" mass="93190">MLQLGTILHSKGFSITVAHTQFNSPHPSAHPDFSFLPLPDTLPDHNSSTGDLVAFVWELNVNYKARFHECLAQVMEQQGLEDRIACVIYDEVMCFSEAVAMELKLPSIVLRTASAATFLARTSILQLKAEGYIPFPESMSQDLIPELYPLRFKDLPFSVFVTLEDLVQQLSTCTNIRTSSAIIWNTIDSLEKSTLAKIQQQCQVPIFPVGPLHEIASASSSSLLEEDSSCLAWLDKQSYNSVIYVSFGSVAFVDMKELAEIAWGLANSQQPFLWVVRPGSIRGSELIEVLPKGFKETIGERGYIVKWAPQKEVLAHDAVGGFFSHCGWNSTLESICGGIPMICRPCFSDQRVNARYISQVWMVGLELENELQRREIERAIRRLMVEKEGKEMKERAKILKEKVELSIGEGGSSKNSLNELIEIIIEKEEQRQRHQRIVLVPCPFQGHINPMLQLGSILHSKGFSITIAHTQFNFPNTLNHPNVNFLPIVDGFSNCNVSSVNFIDVISGFNSNCKAPLQELMAQMMEAKEYQDEITCIIYDECMYFAEAVANHLKLPSVILSTSSATNALSFHTILQLLKDSHISIQDSMSPELVPELQPLRFKDLPISNFNNREDLLQLIAKAHETRMSSAIILNTMNCLEQTSLVHFQQQCQVPLFTIGPFHKIAPAASSSLMEEENSCIAWLDEQMRNSIIYVSLGSIASMKKKELAEMAWGLANSKQPFLWVVRPDQTDGSEWKESLPDGMEWENNLGRGEIERAVRKLMVDREGEEMRQRAMELNSGKFLRKFRLPENAKMDHVKACMENGVLTVTVPKVEVKKPDVKTIEISG</sequence>
<evidence type="ECO:0000259" key="7">
    <source>
        <dbReference type="PROSITE" id="PS01031"/>
    </source>
</evidence>
<evidence type="ECO:0000256" key="1">
    <source>
        <dbReference type="ARBA" id="ARBA00009995"/>
    </source>
</evidence>
<dbReference type="InterPro" id="IPR002068">
    <property type="entry name" value="A-crystallin/Hsp20_dom"/>
</dbReference>
<proteinExistence type="inferred from homology"/>
<dbReference type="InterPro" id="IPR008978">
    <property type="entry name" value="HSP20-like_chaperone"/>
</dbReference>
<dbReference type="PROSITE" id="PS00375">
    <property type="entry name" value="UDPGT"/>
    <property type="match status" value="1"/>
</dbReference>